<dbReference type="SMART" id="SM00507">
    <property type="entry name" value="HNHc"/>
    <property type="match status" value="1"/>
</dbReference>
<dbReference type="GO" id="GO:0008270">
    <property type="term" value="F:zinc ion binding"/>
    <property type="evidence" value="ECO:0007669"/>
    <property type="project" value="InterPro"/>
</dbReference>
<dbReference type="STRING" id="1123269.NX02_21960"/>
<dbReference type="Proteomes" id="UP000018851">
    <property type="component" value="Chromosome"/>
</dbReference>
<reference evidence="3 4" key="1">
    <citation type="submission" date="2013-07" db="EMBL/GenBank/DDBJ databases">
        <title>Completed genome of Sphingomonas sanxanigenens NX02.</title>
        <authorList>
            <person name="Ma T."/>
            <person name="Huang H."/>
            <person name="Wu M."/>
            <person name="Li X."/>
            <person name="Li G."/>
        </authorList>
    </citation>
    <scope>NUCLEOTIDE SEQUENCE [LARGE SCALE GENOMIC DNA]</scope>
    <source>
        <strain evidence="3 4">NX02</strain>
    </source>
</reference>
<dbReference type="CDD" id="cd00085">
    <property type="entry name" value="HNHc"/>
    <property type="match status" value="1"/>
</dbReference>
<keyword evidence="3" id="KW-0540">Nuclease</keyword>
<dbReference type="HOGENOM" id="CLU_108879_2_2_5"/>
<dbReference type="RefSeq" id="WP_039996744.1">
    <property type="nucleotide sequence ID" value="NZ_CP006644.1"/>
</dbReference>
<evidence type="ECO:0000256" key="1">
    <source>
        <dbReference type="SAM" id="MobiDB-lite"/>
    </source>
</evidence>
<dbReference type="GO" id="GO:0003676">
    <property type="term" value="F:nucleic acid binding"/>
    <property type="evidence" value="ECO:0007669"/>
    <property type="project" value="InterPro"/>
</dbReference>
<name>W0A5J0_9SPHN</name>
<keyword evidence="3" id="KW-0255">Endonuclease</keyword>
<protein>
    <submittedName>
        <fullName evidence="3">Endonuclease</fullName>
    </submittedName>
</protein>
<keyword evidence="4" id="KW-1185">Reference proteome</keyword>
<dbReference type="AlphaFoldDB" id="W0A5J0"/>
<feature type="region of interest" description="Disordered" evidence="1">
    <location>
        <begin position="1"/>
        <end position="34"/>
    </location>
</feature>
<accession>W0A5J0</accession>
<proteinExistence type="predicted"/>
<feature type="domain" description="HNH nuclease" evidence="2">
    <location>
        <begin position="37"/>
        <end position="90"/>
    </location>
</feature>
<dbReference type="GO" id="GO:0004519">
    <property type="term" value="F:endonuclease activity"/>
    <property type="evidence" value="ECO:0007669"/>
    <property type="project" value="UniProtKB-KW"/>
</dbReference>
<dbReference type="Pfam" id="PF01844">
    <property type="entry name" value="HNH"/>
    <property type="match status" value="1"/>
</dbReference>
<evidence type="ECO:0000259" key="2">
    <source>
        <dbReference type="SMART" id="SM00507"/>
    </source>
</evidence>
<dbReference type="InterPro" id="IPR002711">
    <property type="entry name" value="HNH"/>
</dbReference>
<evidence type="ECO:0000313" key="3">
    <source>
        <dbReference type="EMBL" id="AHE51742.1"/>
    </source>
</evidence>
<dbReference type="eggNOG" id="COG1403">
    <property type="taxonomic scope" value="Bacteria"/>
</dbReference>
<dbReference type="OrthoDB" id="7807589at2"/>
<evidence type="ECO:0000313" key="4">
    <source>
        <dbReference type="Proteomes" id="UP000018851"/>
    </source>
</evidence>
<keyword evidence="3" id="KW-0378">Hydrolase</keyword>
<dbReference type="Gene3D" id="1.10.30.50">
    <property type="match status" value="1"/>
</dbReference>
<dbReference type="InterPro" id="IPR003615">
    <property type="entry name" value="HNH_nuc"/>
</dbReference>
<sequence length="104" mass="11607">MPSRPPKLNAKPRQAKPCNWSRRASRQARGYGREHERIRAELLRDEPLCRECAKAGRVNAAVIADHIVALALGGSGDRSNYQPLCRACSDAKTARESATARRRR</sequence>
<organism evidence="3 4">
    <name type="scientific">Sphingomonas sanxanigenens DSM 19645 = NX02</name>
    <dbReference type="NCBI Taxonomy" id="1123269"/>
    <lineage>
        <taxon>Bacteria</taxon>
        <taxon>Pseudomonadati</taxon>
        <taxon>Pseudomonadota</taxon>
        <taxon>Alphaproteobacteria</taxon>
        <taxon>Sphingomonadales</taxon>
        <taxon>Sphingomonadaceae</taxon>
        <taxon>Sphingomonas</taxon>
    </lineage>
</organism>
<dbReference type="EMBL" id="CP006644">
    <property type="protein sequence ID" value="AHE51742.1"/>
    <property type="molecule type" value="Genomic_DNA"/>
</dbReference>
<dbReference type="KEGG" id="ssan:NX02_21960"/>
<gene>
    <name evidence="3" type="ORF">NX02_21960</name>
</gene>